<comment type="caution">
    <text evidence="5">The sequence shown here is derived from an EMBL/GenBank/DDBJ whole genome shotgun (WGS) entry which is preliminary data.</text>
</comment>
<feature type="domain" description="Terpene synthase N-terminal" evidence="4">
    <location>
        <begin position="58"/>
        <end position="226"/>
    </location>
</feature>
<dbReference type="CDD" id="cd00684">
    <property type="entry name" value="Terpene_cyclase_plant_C1"/>
    <property type="match status" value="1"/>
</dbReference>
<evidence type="ECO:0000256" key="1">
    <source>
        <dbReference type="ARBA" id="ARBA00001946"/>
    </source>
</evidence>
<keyword evidence="6" id="KW-1185">Reference proteome</keyword>
<dbReference type="PANTHER" id="PTHR31225:SF252">
    <property type="entry name" value="TERPENE SYNTHASE 12-RELATED"/>
    <property type="match status" value="1"/>
</dbReference>
<reference evidence="5 6" key="1">
    <citation type="submission" date="2020-10" db="EMBL/GenBank/DDBJ databases">
        <title>The Coptis chinensis genome and diversification of protoberbering-type alkaloids.</title>
        <authorList>
            <person name="Wang B."/>
            <person name="Shu S."/>
            <person name="Song C."/>
            <person name="Liu Y."/>
        </authorList>
    </citation>
    <scope>NUCLEOTIDE SEQUENCE [LARGE SCALE GENOMIC DNA]</scope>
    <source>
        <strain evidence="5">HL-2020</strain>
        <tissue evidence="5">Leaf</tissue>
    </source>
</reference>
<dbReference type="SUPFAM" id="SSF48239">
    <property type="entry name" value="Terpenoid cyclases/Protein prenyltransferases"/>
    <property type="match status" value="1"/>
</dbReference>
<keyword evidence="3" id="KW-0460">Magnesium</keyword>
<proteinExistence type="predicted"/>
<evidence type="ECO:0000256" key="3">
    <source>
        <dbReference type="ARBA" id="ARBA00022842"/>
    </source>
</evidence>
<dbReference type="PANTHER" id="PTHR31225">
    <property type="entry name" value="OS04G0344100 PROTEIN-RELATED"/>
    <property type="match status" value="1"/>
</dbReference>
<sequence>MALRLLSLPISYCQTRLTLKHGNAVQEHPSNISITKNIHCIARAETIEPTAKHQANFWDYDYMMSLGSDYTDETQNVRVQELKEHVKHLLDELDEPLAKLELIDAIERLGVGNHFEEEILDILQIISVDRRVMEDLYSTALRFRLLRKHGYDVPQEIFKSFQDEMGNFKSCLTLDTEGMLSLYEASYLGFEGDNIMDEAKCFTTKHLKNPKEYINPTLAKRVEHSLELALHLRLPTVEARWYIYIYGSEENMTPALLQLAILNYNMVQGVHQKEIGTVARWWMGLGLQNLSFLRDRMMMNFFWSMAIICEPKFGHFREELTKVTMLLTVIDDMYETHGSLEELDLFTDAVERWNVSAMEQLPQHMKLCYMALLNTNNNIGYQWVKLCKAYFMEAKWVQQRYTPTTKEYFDNGIQSIAVPLTMINCYFLTAKTITEEALERVELIDSLIYLPSMILRLGDDLITSTDEQNRGSKQCYMDELGVSEEGAREHIRQLICDNWKKMNKARVSHHPFSEPFTSATTNLCRIAECFSLLSHGQVDPNASLENLMSTIFEPISLM</sequence>
<organism evidence="5 6">
    <name type="scientific">Coptis chinensis</name>
    <dbReference type="NCBI Taxonomy" id="261450"/>
    <lineage>
        <taxon>Eukaryota</taxon>
        <taxon>Viridiplantae</taxon>
        <taxon>Streptophyta</taxon>
        <taxon>Embryophyta</taxon>
        <taxon>Tracheophyta</taxon>
        <taxon>Spermatophyta</taxon>
        <taxon>Magnoliopsida</taxon>
        <taxon>Ranunculales</taxon>
        <taxon>Ranunculaceae</taxon>
        <taxon>Coptidoideae</taxon>
        <taxon>Coptis</taxon>
    </lineage>
</organism>
<evidence type="ECO:0000259" key="4">
    <source>
        <dbReference type="Pfam" id="PF01397"/>
    </source>
</evidence>
<dbReference type="Gene3D" id="1.10.600.10">
    <property type="entry name" value="Farnesyl Diphosphate Synthase"/>
    <property type="match status" value="1"/>
</dbReference>
<evidence type="ECO:0000256" key="2">
    <source>
        <dbReference type="ARBA" id="ARBA00022723"/>
    </source>
</evidence>
<dbReference type="GO" id="GO:0016102">
    <property type="term" value="P:diterpenoid biosynthetic process"/>
    <property type="evidence" value="ECO:0007669"/>
    <property type="project" value="InterPro"/>
</dbReference>
<dbReference type="InterPro" id="IPR008930">
    <property type="entry name" value="Terpenoid_cyclase/PrenylTrfase"/>
</dbReference>
<dbReference type="GO" id="GO:0010333">
    <property type="term" value="F:terpene synthase activity"/>
    <property type="evidence" value="ECO:0007669"/>
    <property type="project" value="InterPro"/>
</dbReference>
<dbReference type="InterPro" id="IPR044814">
    <property type="entry name" value="Terpene_cyclase_plant_C1"/>
</dbReference>
<name>A0A835HX85_9MAGN</name>
<keyword evidence="2" id="KW-0479">Metal-binding</keyword>
<dbReference type="InterPro" id="IPR034741">
    <property type="entry name" value="Terpene_cyclase-like_1_C"/>
</dbReference>
<dbReference type="AlphaFoldDB" id="A0A835HX85"/>
<gene>
    <name evidence="5" type="ORF">IFM89_011656</name>
</gene>
<dbReference type="OrthoDB" id="1877784at2759"/>
<dbReference type="Pfam" id="PF01397">
    <property type="entry name" value="Terpene_synth"/>
    <property type="match status" value="1"/>
</dbReference>
<comment type="cofactor">
    <cofactor evidence="1">
        <name>Mg(2+)</name>
        <dbReference type="ChEBI" id="CHEBI:18420"/>
    </cofactor>
</comment>
<evidence type="ECO:0000313" key="5">
    <source>
        <dbReference type="EMBL" id="KAF9604963.1"/>
    </source>
</evidence>
<dbReference type="SFLD" id="SFLDG01019">
    <property type="entry name" value="Terpene_Cyclase_Like_1_C_Termi"/>
    <property type="match status" value="1"/>
</dbReference>
<dbReference type="FunFam" id="1.50.10.130:FF:000001">
    <property type="entry name" value="Isoprene synthase, chloroplastic"/>
    <property type="match status" value="1"/>
</dbReference>
<dbReference type="Proteomes" id="UP000631114">
    <property type="component" value="Unassembled WGS sequence"/>
</dbReference>
<accession>A0A835HX85</accession>
<dbReference type="SFLD" id="SFLDS00005">
    <property type="entry name" value="Isoprenoid_Synthase_Type_I"/>
    <property type="match status" value="1"/>
</dbReference>
<dbReference type="Gene3D" id="1.50.10.130">
    <property type="entry name" value="Terpene synthase, N-terminal domain"/>
    <property type="match status" value="1"/>
</dbReference>
<dbReference type="InterPro" id="IPR036965">
    <property type="entry name" value="Terpene_synth_N_sf"/>
</dbReference>
<dbReference type="SUPFAM" id="SSF48576">
    <property type="entry name" value="Terpenoid synthases"/>
    <property type="match status" value="1"/>
</dbReference>
<protein>
    <recommendedName>
        <fullName evidence="4">Terpene synthase N-terminal domain-containing protein</fullName>
    </recommendedName>
</protein>
<dbReference type="InterPro" id="IPR008949">
    <property type="entry name" value="Isoprenoid_synthase_dom_sf"/>
</dbReference>
<evidence type="ECO:0000313" key="6">
    <source>
        <dbReference type="Proteomes" id="UP000631114"/>
    </source>
</evidence>
<dbReference type="Pfam" id="PF19086">
    <property type="entry name" value="Terpene_syn_C_2"/>
    <property type="match status" value="1"/>
</dbReference>
<dbReference type="GO" id="GO:0000287">
    <property type="term" value="F:magnesium ion binding"/>
    <property type="evidence" value="ECO:0007669"/>
    <property type="project" value="InterPro"/>
</dbReference>
<dbReference type="InterPro" id="IPR001906">
    <property type="entry name" value="Terpene_synth_N"/>
</dbReference>
<dbReference type="InterPro" id="IPR050148">
    <property type="entry name" value="Terpene_synthase-like"/>
</dbReference>
<dbReference type="EMBL" id="JADFTS010000005">
    <property type="protein sequence ID" value="KAF9604963.1"/>
    <property type="molecule type" value="Genomic_DNA"/>
</dbReference>